<dbReference type="GO" id="GO:0003677">
    <property type="term" value="F:DNA binding"/>
    <property type="evidence" value="ECO:0007669"/>
    <property type="project" value="UniProtKB-KW"/>
</dbReference>
<dbReference type="STRING" id="411467.BACCAP_04850"/>
<protein>
    <submittedName>
        <fullName evidence="2">LytTr DNA-binding domain protein</fullName>
    </submittedName>
</protein>
<dbReference type="SUPFAM" id="SSF52172">
    <property type="entry name" value="CheY-like"/>
    <property type="match status" value="1"/>
</dbReference>
<evidence type="ECO:0000259" key="1">
    <source>
        <dbReference type="PROSITE" id="PS50930"/>
    </source>
</evidence>
<feature type="domain" description="HTH LytTR-type" evidence="1">
    <location>
        <begin position="76"/>
        <end position="175"/>
    </location>
</feature>
<dbReference type="InterPro" id="IPR046947">
    <property type="entry name" value="LytR-like"/>
</dbReference>
<sequence length="181" mass="20831">MMPITLQEVCVLLNIALCEDETMTAEMMQRFLQQYAVKGYEVDALSFLVKPVSYHALVMTMHRAVKNVKMRQENCIVVNTDENWRKLSSAEIRYIEVIGHNVYIHLEQEVIRVKGQSLSSLENQLRAVGFLRCNVGYLVNARYITLITSSSVFLGETELKISRSRKKEFLKEVASYAECSR</sequence>
<name>A6P2W6_9FIRM</name>
<proteinExistence type="predicted"/>
<dbReference type="SMART" id="SM00850">
    <property type="entry name" value="LytTR"/>
    <property type="match status" value="1"/>
</dbReference>
<dbReference type="InterPro" id="IPR007492">
    <property type="entry name" value="LytTR_DNA-bd_dom"/>
</dbReference>
<evidence type="ECO:0000313" key="3">
    <source>
        <dbReference type="Proteomes" id="UP000003639"/>
    </source>
</evidence>
<dbReference type="AlphaFoldDB" id="A6P2W6"/>
<dbReference type="InterPro" id="IPR011006">
    <property type="entry name" value="CheY-like_superfamily"/>
</dbReference>
<dbReference type="Pfam" id="PF04397">
    <property type="entry name" value="LytTR"/>
    <property type="match status" value="1"/>
</dbReference>
<dbReference type="eggNOG" id="COG3279">
    <property type="taxonomic scope" value="Bacteria"/>
</dbReference>
<comment type="caution">
    <text evidence="2">The sequence shown here is derived from an EMBL/GenBank/DDBJ whole genome shotgun (WGS) entry which is preliminary data.</text>
</comment>
<reference evidence="2 3" key="2">
    <citation type="submission" date="2007-06" db="EMBL/GenBank/DDBJ databases">
        <title>Draft genome sequence of Pseudoflavonifractor capillosus ATCC 29799.</title>
        <authorList>
            <person name="Sudarsanam P."/>
            <person name="Ley R."/>
            <person name="Guruge J."/>
            <person name="Turnbaugh P.J."/>
            <person name="Mahowald M."/>
            <person name="Liep D."/>
            <person name="Gordon J."/>
        </authorList>
    </citation>
    <scope>NUCLEOTIDE SEQUENCE [LARGE SCALE GENOMIC DNA]</scope>
    <source>
        <strain evidence="2 3">ATCC 29799</strain>
    </source>
</reference>
<organism evidence="2 3">
    <name type="scientific">Pseudoflavonifractor capillosus ATCC 29799</name>
    <dbReference type="NCBI Taxonomy" id="411467"/>
    <lineage>
        <taxon>Bacteria</taxon>
        <taxon>Bacillati</taxon>
        <taxon>Bacillota</taxon>
        <taxon>Clostridia</taxon>
        <taxon>Eubacteriales</taxon>
        <taxon>Oscillospiraceae</taxon>
        <taxon>Pseudoflavonifractor</taxon>
    </lineage>
</organism>
<reference evidence="2 3" key="1">
    <citation type="submission" date="2007-04" db="EMBL/GenBank/DDBJ databases">
        <authorList>
            <person name="Fulton L."/>
            <person name="Clifton S."/>
            <person name="Fulton B."/>
            <person name="Xu J."/>
            <person name="Minx P."/>
            <person name="Pepin K.H."/>
            <person name="Johnson M."/>
            <person name="Thiruvilangam P."/>
            <person name="Bhonagiri V."/>
            <person name="Nash W.E."/>
            <person name="Mardis E.R."/>
            <person name="Wilson R.K."/>
        </authorList>
    </citation>
    <scope>NUCLEOTIDE SEQUENCE [LARGE SCALE GENOMIC DNA]</scope>
    <source>
        <strain evidence="2 3">ATCC 29799</strain>
    </source>
</reference>
<keyword evidence="2" id="KW-0238">DNA-binding</keyword>
<dbReference type="PROSITE" id="PS50930">
    <property type="entry name" value="HTH_LYTTR"/>
    <property type="match status" value="1"/>
</dbReference>
<dbReference type="Proteomes" id="UP000003639">
    <property type="component" value="Unassembled WGS sequence"/>
</dbReference>
<evidence type="ECO:0000313" key="2">
    <source>
        <dbReference type="EMBL" id="EDM97351.1"/>
    </source>
</evidence>
<dbReference type="Gene3D" id="2.40.50.1020">
    <property type="entry name" value="LytTr DNA-binding domain"/>
    <property type="match status" value="1"/>
</dbReference>
<dbReference type="EMBL" id="AAXG02000058">
    <property type="protein sequence ID" value="EDM97351.1"/>
    <property type="molecule type" value="Genomic_DNA"/>
</dbReference>
<gene>
    <name evidence="2" type="ORF">BACCAP_04850</name>
</gene>
<dbReference type="GO" id="GO:0000156">
    <property type="term" value="F:phosphorelay response regulator activity"/>
    <property type="evidence" value="ECO:0007669"/>
    <property type="project" value="InterPro"/>
</dbReference>
<keyword evidence="3" id="KW-1185">Reference proteome</keyword>
<dbReference type="PANTHER" id="PTHR37299">
    <property type="entry name" value="TRANSCRIPTIONAL REGULATOR-RELATED"/>
    <property type="match status" value="1"/>
</dbReference>
<dbReference type="PANTHER" id="PTHR37299:SF1">
    <property type="entry name" value="STAGE 0 SPORULATION PROTEIN A HOMOLOG"/>
    <property type="match status" value="1"/>
</dbReference>
<accession>A6P2W6</accession>